<organism evidence="1 2">
    <name type="scientific">Neocallimastix californiae</name>
    <dbReference type="NCBI Taxonomy" id="1754190"/>
    <lineage>
        <taxon>Eukaryota</taxon>
        <taxon>Fungi</taxon>
        <taxon>Fungi incertae sedis</taxon>
        <taxon>Chytridiomycota</taxon>
        <taxon>Chytridiomycota incertae sedis</taxon>
        <taxon>Neocallimastigomycetes</taxon>
        <taxon>Neocallimastigales</taxon>
        <taxon>Neocallimastigaceae</taxon>
        <taxon>Neocallimastix</taxon>
    </lineage>
</organism>
<gene>
    <name evidence="1" type="ORF">LY90DRAFT_516736</name>
</gene>
<reference evidence="1 2" key="1">
    <citation type="submission" date="2016-08" db="EMBL/GenBank/DDBJ databases">
        <title>A Parts List for Fungal Cellulosomes Revealed by Comparative Genomics.</title>
        <authorList>
            <consortium name="DOE Joint Genome Institute"/>
            <person name="Haitjema C.H."/>
            <person name="Gilmore S.P."/>
            <person name="Henske J.K."/>
            <person name="Solomon K.V."/>
            <person name="De Groot R."/>
            <person name="Kuo A."/>
            <person name="Mondo S.J."/>
            <person name="Salamov A.A."/>
            <person name="Labutti K."/>
            <person name="Zhao Z."/>
            <person name="Chiniquy J."/>
            <person name="Barry K."/>
            <person name="Brewer H.M."/>
            <person name="Purvine S.O."/>
            <person name="Wright A.T."/>
            <person name="Boxma B."/>
            <person name="Van Alen T."/>
            <person name="Hackstein J.H."/>
            <person name="Baker S.E."/>
            <person name="Grigoriev I.V."/>
            <person name="O'Malley M.A."/>
        </authorList>
    </citation>
    <scope>NUCLEOTIDE SEQUENCE [LARGE SCALE GENOMIC DNA]</scope>
    <source>
        <strain evidence="1 2">G1</strain>
    </source>
</reference>
<protein>
    <submittedName>
        <fullName evidence="1">Uncharacterized protein</fullName>
    </submittedName>
</protein>
<name>A0A1Y2ADY0_9FUNG</name>
<evidence type="ECO:0000313" key="2">
    <source>
        <dbReference type="Proteomes" id="UP000193920"/>
    </source>
</evidence>
<dbReference type="AlphaFoldDB" id="A0A1Y2ADY0"/>
<keyword evidence="2" id="KW-1185">Reference proteome</keyword>
<sequence length="283" mass="33073">MKIKEKKNYSNKEHFDETSYINEPIDYISEEDLSGIFLQCKNDDICKSYFTNHPSSKTFHVSIFKSIIHGIERYHLLINDSYNKITTAHPITVKKSLNSEGKYEYEVDKDFAPKEVYFYKPLLIFNTNINNHVTSLNNLFTDTSNHGNINIINNYLNECNRIRGNSVIKNLSPDEKEQITNANTILKQCMFDKLEIYANDNNYDLTLEQKLRLANDIASKLIDLYRTKSNSNPNQNVSFSNNEINNNIEMVLNSGQTEYNHQNNIFDFNLIKKFVFKKSIIKF</sequence>
<accession>A0A1Y2ADY0</accession>
<proteinExistence type="predicted"/>
<comment type="caution">
    <text evidence="1">The sequence shown here is derived from an EMBL/GenBank/DDBJ whole genome shotgun (WGS) entry which is preliminary data.</text>
</comment>
<dbReference type="EMBL" id="MCOG01000288">
    <property type="protein sequence ID" value="ORY20490.1"/>
    <property type="molecule type" value="Genomic_DNA"/>
</dbReference>
<dbReference type="Proteomes" id="UP000193920">
    <property type="component" value="Unassembled WGS sequence"/>
</dbReference>
<evidence type="ECO:0000313" key="1">
    <source>
        <dbReference type="EMBL" id="ORY20490.1"/>
    </source>
</evidence>